<evidence type="ECO:0000256" key="1">
    <source>
        <dbReference type="SAM" id="MobiDB-lite"/>
    </source>
</evidence>
<protein>
    <recommendedName>
        <fullName evidence="2">Peptidase S8/S53 domain-containing protein</fullName>
    </recommendedName>
</protein>
<feature type="domain" description="Peptidase S8/S53" evidence="2">
    <location>
        <begin position="912"/>
        <end position="1152"/>
    </location>
</feature>
<evidence type="ECO:0000313" key="3">
    <source>
        <dbReference type="EMBL" id="KAK3359509.1"/>
    </source>
</evidence>
<feature type="compositionally biased region" description="Polar residues" evidence="1">
    <location>
        <begin position="469"/>
        <end position="478"/>
    </location>
</feature>
<reference evidence="3" key="1">
    <citation type="journal article" date="2023" name="Mol. Phylogenet. Evol.">
        <title>Genome-scale phylogeny and comparative genomics of the fungal order Sordariales.</title>
        <authorList>
            <person name="Hensen N."/>
            <person name="Bonometti L."/>
            <person name="Westerberg I."/>
            <person name="Brannstrom I.O."/>
            <person name="Guillou S."/>
            <person name="Cros-Aarteil S."/>
            <person name="Calhoun S."/>
            <person name="Haridas S."/>
            <person name="Kuo A."/>
            <person name="Mondo S."/>
            <person name="Pangilinan J."/>
            <person name="Riley R."/>
            <person name="LaButti K."/>
            <person name="Andreopoulos B."/>
            <person name="Lipzen A."/>
            <person name="Chen C."/>
            <person name="Yan M."/>
            <person name="Daum C."/>
            <person name="Ng V."/>
            <person name="Clum A."/>
            <person name="Steindorff A."/>
            <person name="Ohm R.A."/>
            <person name="Martin F."/>
            <person name="Silar P."/>
            <person name="Natvig D.O."/>
            <person name="Lalanne C."/>
            <person name="Gautier V."/>
            <person name="Ament-Velasquez S.L."/>
            <person name="Kruys A."/>
            <person name="Hutchinson M.I."/>
            <person name="Powell A.J."/>
            <person name="Barry K."/>
            <person name="Miller A.N."/>
            <person name="Grigoriev I.V."/>
            <person name="Debuchy R."/>
            <person name="Gladieux P."/>
            <person name="Hiltunen Thoren M."/>
            <person name="Johannesson H."/>
        </authorList>
    </citation>
    <scope>NUCLEOTIDE SEQUENCE</scope>
    <source>
        <strain evidence="3">CBS 955.72</strain>
    </source>
</reference>
<dbReference type="Proteomes" id="UP001275084">
    <property type="component" value="Unassembled WGS sequence"/>
</dbReference>
<evidence type="ECO:0000313" key="4">
    <source>
        <dbReference type="Proteomes" id="UP001275084"/>
    </source>
</evidence>
<dbReference type="GO" id="GO:0006508">
    <property type="term" value="P:proteolysis"/>
    <property type="evidence" value="ECO:0007669"/>
    <property type="project" value="InterPro"/>
</dbReference>
<organism evidence="3 4">
    <name type="scientific">Lasiosphaeria hispida</name>
    <dbReference type="NCBI Taxonomy" id="260671"/>
    <lineage>
        <taxon>Eukaryota</taxon>
        <taxon>Fungi</taxon>
        <taxon>Dikarya</taxon>
        <taxon>Ascomycota</taxon>
        <taxon>Pezizomycotina</taxon>
        <taxon>Sordariomycetes</taxon>
        <taxon>Sordariomycetidae</taxon>
        <taxon>Sordariales</taxon>
        <taxon>Lasiosphaeriaceae</taxon>
        <taxon>Lasiosphaeria</taxon>
    </lineage>
</organism>
<dbReference type="SUPFAM" id="SSF52743">
    <property type="entry name" value="Subtilisin-like"/>
    <property type="match status" value="1"/>
</dbReference>
<dbReference type="InterPro" id="IPR000209">
    <property type="entry name" value="Peptidase_S8/S53_dom"/>
</dbReference>
<feature type="region of interest" description="Disordered" evidence="1">
    <location>
        <begin position="547"/>
        <end position="574"/>
    </location>
</feature>
<proteinExistence type="predicted"/>
<feature type="compositionally biased region" description="Polar residues" evidence="1">
    <location>
        <begin position="338"/>
        <end position="384"/>
    </location>
</feature>
<keyword evidence="4" id="KW-1185">Reference proteome</keyword>
<comment type="caution">
    <text evidence="3">The sequence shown here is derived from an EMBL/GenBank/DDBJ whole genome shotgun (WGS) entry which is preliminary data.</text>
</comment>
<feature type="compositionally biased region" description="Acidic residues" evidence="1">
    <location>
        <begin position="48"/>
        <end position="57"/>
    </location>
</feature>
<dbReference type="Gene3D" id="3.40.50.200">
    <property type="entry name" value="Peptidase S8/S53 domain"/>
    <property type="match status" value="1"/>
</dbReference>
<gene>
    <name evidence="3" type="ORF">B0T25DRAFT_100509</name>
</gene>
<feature type="region of interest" description="Disordered" evidence="1">
    <location>
        <begin position="318"/>
        <end position="393"/>
    </location>
</feature>
<sequence>MVTGNFAPSPFEDGDDSQDFAPVQATRTGTWPVGFSDDFDQPNGEYQYGDDNEDDYGFYDSEIPEDHAQQLEADPPMPAPPDDPEYEMRRARMHLIGVISEDRDTDWANEATWEDQNGYANYKTQVNSLLQQERSFLAGTQSDQSPTNFLQHVLEKAVAFYPPQHRLHKAKFLLQLITQLDPAQLSPRWGPKPLHAAAAFDIKLLGEDRLVKDDKTSSPDLTLYMCNLMKEKAAEEICEVNNTTENQNILHLAILHDLKGVEELILKAAKPAFRKQRTSLMPDGKRKLDDLNTPLHDALDFTTFLLPEPACQIPRPALANNRANSSPAQGGRRPSLVPRTSTNTPPALPTTSLAVQKAPNQQQPVASNQARSRGNATTPLQSVHTARKSGSGVCQVCRAAHEARLAAEQRRRKIINLLIKRDKDVLSMHNSAGLSPYLFLLAAQQKHVNAQQSQEEPPPANKETPPSTPGTKQTQSIPLQKGAHSGVTADGRVPARSTGPQLSDAAREEKEKEARFITLEEEEAIKKLKLKQEVQKRADIIASDRTDGVSPTIDGRSGARNPGAAKASVKNSTPKPASHFAKDLVLTDIGSYDILPKLRGFSFELGGYKKACDCLFRDQNAKGASPFDGELDRQRRFSLEGNQRVKSSTPQNFDFLIFEPTMASVVLSLEYTLEDIKTMPSSEEERVDMWRQDEENLKAVFSWLKEDKKVETILNLTVKDNPHHYCSDDTVEECLKGLDVMYLNWNKPDMCVHKDTLPATLVEISLHWTGLNSVLWSWSGTEGLRTLTKLQKVFLYIQRGAELPKKQDAKFEAFKKRVEAWTNPDAVQLPLAKTAAGGKPAAPAKPVPGKRLIIIKCEDDRRFGGGSKGGGLNSKNIPTHSWFQTASEFSGQFLSAYRDMVYKESAGRRYHIKVALLDDGVDPTYDHNGTNLHHTGWPSVDSGEPEQGARSFYVSTNQHGSKMAWLIRQVCPFVTIYVAKLDVKSGESVRQRTFSLEQATKAIEWATAQKVDVISMSWSAREITGKTGNEREVRALENAIEAAATENILMFAAACDVKQSASTDKWIPCDHQRVFSIGATDLDFDVKKYVDMSKKVDYLFPGEYILNKLEDAEVGNSGATALATGLAALVMSCMRIDGRATPRENRMRWMSNIMSKTFNSAMNGKVVHIKDVLRLDAGQGSQTLGTKFASQEP</sequence>
<feature type="region of interest" description="Disordered" evidence="1">
    <location>
        <begin position="448"/>
        <end position="509"/>
    </location>
</feature>
<dbReference type="EMBL" id="JAUIQD010000002">
    <property type="protein sequence ID" value="KAK3359509.1"/>
    <property type="molecule type" value="Genomic_DNA"/>
</dbReference>
<dbReference type="InterPro" id="IPR036852">
    <property type="entry name" value="Peptidase_S8/S53_dom_sf"/>
</dbReference>
<accession>A0AAJ0MHP8</accession>
<dbReference type="GO" id="GO:0004252">
    <property type="term" value="F:serine-type endopeptidase activity"/>
    <property type="evidence" value="ECO:0007669"/>
    <property type="project" value="InterPro"/>
</dbReference>
<evidence type="ECO:0000259" key="2">
    <source>
        <dbReference type="Pfam" id="PF00082"/>
    </source>
</evidence>
<reference evidence="3" key="2">
    <citation type="submission" date="2023-06" db="EMBL/GenBank/DDBJ databases">
        <authorList>
            <consortium name="Lawrence Berkeley National Laboratory"/>
            <person name="Haridas S."/>
            <person name="Hensen N."/>
            <person name="Bonometti L."/>
            <person name="Westerberg I."/>
            <person name="Brannstrom I.O."/>
            <person name="Guillou S."/>
            <person name="Cros-Aarteil S."/>
            <person name="Calhoun S."/>
            <person name="Kuo A."/>
            <person name="Mondo S."/>
            <person name="Pangilinan J."/>
            <person name="Riley R."/>
            <person name="Labutti K."/>
            <person name="Andreopoulos B."/>
            <person name="Lipzen A."/>
            <person name="Chen C."/>
            <person name="Yanf M."/>
            <person name="Daum C."/>
            <person name="Ng V."/>
            <person name="Clum A."/>
            <person name="Steindorff A."/>
            <person name="Ohm R."/>
            <person name="Martin F."/>
            <person name="Silar P."/>
            <person name="Natvig D."/>
            <person name="Lalanne C."/>
            <person name="Gautier V."/>
            <person name="Ament-Velasquez S.L."/>
            <person name="Kruys A."/>
            <person name="Hutchinson M.I."/>
            <person name="Powell A.J."/>
            <person name="Barry K."/>
            <person name="Miller A.N."/>
            <person name="Grigoriev I.V."/>
            <person name="Debuchy R."/>
            <person name="Gladieux P."/>
            <person name="Thoren M.H."/>
            <person name="Johannesson H."/>
        </authorList>
    </citation>
    <scope>NUCLEOTIDE SEQUENCE</scope>
    <source>
        <strain evidence="3">CBS 955.72</strain>
    </source>
</reference>
<dbReference type="AlphaFoldDB" id="A0AAJ0MHP8"/>
<feature type="region of interest" description="Disordered" evidence="1">
    <location>
        <begin position="1"/>
        <end position="62"/>
    </location>
</feature>
<dbReference type="Pfam" id="PF00082">
    <property type="entry name" value="Peptidase_S8"/>
    <property type="match status" value="1"/>
</dbReference>
<name>A0AAJ0MHP8_9PEZI</name>